<evidence type="ECO:0000313" key="3">
    <source>
        <dbReference type="Proteomes" id="UP000271098"/>
    </source>
</evidence>
<reference evidence="2 3" key="2">
    <citation type="submission" date="2018-11" db="EMBL/GenBank/DDBJ databases">
        <authorList>
            <consortium name="Pathogen Informatics"/>
        </authorList>
    </citation>
    <scope>NUCLEOTIDE SEQUENCE [LARGE SCALE GENOMIC DNA]</scope>
</reference>
<protein>
    <submittedName>
        <fullName evidence="4">THOC2_N domain-containing protein</fullName>
    </submittedName>
</protein>
<evidence type="ECO:0000259" key="1">
    <source>
        <dbReference type="Pfam" id="PF16134"/>
    </source>
</evidence>
<evidence type="ECO:0000313" key="2">
    <source>
        <dbReference type="EMBL" id="VDN21144.1"/>
    </source>
</evidence>
<gene>
    <name evidence="2" type="ORF">GPUH_LOCUS12845</name>
</gene>
<keyword evidence="3" id="KW-1185">Reference proteome</keyword>
<proteinExistence type="predicted"/>
<reference evidence="4" key="1">
    <citation type="submission" date="2016-06" db="UniProtKB">
        <authorList>
            <consortium name="WormBaseParasite"/>
        </authorList>
    </citation>
    <scope>IDENTIFICATION</scope>
</reference>
<dbReference type="InterPro" id="IPR040007">
    <property type="entry name" value="Tho2"/>
</dbReference>
<organism evidence="4">
    <name type="scientific">Gongylonema pulchrum</name>
    <dbReference type="NCBI Taxonomy" id="637853"/>
    <lineage>
        <taxon>Eukaryota</taxon>
        <taxon>Metazoa</taxon>
        <taxon>Ecdysozoa</taxon>
        <taxon>Nematoda</taxon>
        <taxon>Chromadorea</taxon>
        <taxon>Rhabditida</taxon>
        <taxon>Spirurina</taxon>
        <taxon>Spiruromorpha</taxon>
        <taxon>Spiruroidea</taxon>
        <taxon>Gongylonematidae</taxon>
        <taxon>Gongylonema</taxon>
    </lineage>
</organism>
<dbReference type="GO" id="GO:0000445">
    <property type="term" value="C:THO complex part of transcription export complex"/>
    <property type="evidence" value="ECO:0007669"/>
    <property type="project" value="TreeGrafter"/>
</dbReference>
<dbReference type="PANTHER" id="PTHR21597">
    <property type="entry name" value="THO2 PROTEIN"/>
    <property type="match status" value="1"/>
</dbReference>
<dbReference type="AlphaFoldDB" id="A0A183DVV4"/>
<feature type="domain" description="THO complex subunit 2 N-terminal" evidence="1">
    <location>
        <begin position="55"/>
        <end position="255"/>
    </location>
</feature>
<evidence type="ECO:0000313" key="4">
    <source>
        <dbReference type="WBParaSite" id="GPUH_0001285901-mRNA-1"/>
    </source>
</evidence>
<name>A0A183DVV4_9BILA</name>
<dbReference type="PANTHER" id="PTHR21597:SF0">
    <property type="entry name" value="THO COMPLEX SUBUNIT 2"/>
    <property type="match status" value="1"/>
</dbReference>
<accession>A0A183DVV4</accession>
<dbReference type="GO" id="GO:0006406">
    <property type="term" value="P:mRNA export from nucleus"/>
    <property type="evidence" value="ECO:0007669"/>
    <property type="project" value="InterPro"/>
</dbReference>
<dbReference type="InterPro" id="IPR032302">
    <property type="entry name" value="THOC2_N"/>
</dbReference>
<dbReference type="EMBL" id="UYRT01079656">
    <property type="protein sequence ID" value="VDN21144.1"/>
    <property type="molecule type" value="Genomic_DNA"/>
</dbReference>
<sequence length="310" mass="34309">MSSAPEILSPQVELLQICNRVVDGDLSPDAGYNLVRTLTIVASDILKCELDVLGASEQATRSRIVKTKTRLFFKQVKFNLLREESEGYAKLITELLDNPSLSVSSALTRLYRLIGQFNLDPNRVIDIILECFEASLSRRKFFIELLTKFKADSDDICSILGFKFTFYQRSGETPLSLYKVAAVLCDERIVDLLSLSCFLTPKLEELMNDQKSRLERDTKRAKKAEVVSTGAVSASSSATGAYLDDGATVAGVSFSAVAALQNAEDSKLADEKDNDVRTLPSSFVTFYTAFVLSLRHVMAVMLLTVFPILL</sequence>
<dbReference type="GO" id="GO:0006397">
    <property type="term" value="P:mRNA processing"/>
    <property type="evidence" value="ECO:0007669"/>
    <property type="project" value="InterPro"/>
</dbReference>
<dbReference type="GO" id="GO:0003729">
    <property type="term" value="F:mRNA binding"/>
    <property type="evidence" value="ECO:0007669"/>
    <property type="project" value="TreeGrafter"/>
</dbReference>
<dbReference type="Pfam" id="PF16134">
    <property type="entry name" value="THOC2_N"/>
    <property type="match status" value="1"/>
</dbReference>
<dbReference type="Proteomes" id="UP000271098">
    <property type="component" value="Unassembled WGS sequence"/>
</dbReference>
<dbReference type="OrthoDB" id="29024at2759"/>
<dbReference type="WBParaSite" id="GPUH_0001285901-mRNA-1">
    <property type="protein sequence ID" value="GPUH_0001285901-mRNA-1"/>
    <property type="gene ID" value="GPUH_0001285901"/>
</dbReference>